<proteinExistence type="predicted"/>
<dbReference type="GO" id="GO:0050661">
    <property type="term" value="F:NADP binding"/>
    <property type="evidence" value="ECO:0007669"/>
    <property type="project" value="InterPro"/>
</dbReference>
<name>W4EMD0_9BACL</name>
<dbReference type="InterPro" id="IPR036291">
    <property type="entry name" value="NAD(P)-bd_dom_sf"/>
</dbReference>
<comment type="caution">
    <text evidence="2">The sequence shown here is derived from an EMBL/GenBank/DDBJ whole genome shotgun (WGS) entry which is preliminary data.</text>
</comment>
<dbReference type="EMBL" id="ASQA01000042">
    <property type="protein sequence ID" value="ETT80936.1"/>
    <property type="molecule type" value="Genomic_DNA"/>
</dbReference>
<dbReference type="Proteomes" id="UP000019062">
    <property type="component" value="Unassembled WGS sequence"/>
</dbReference>
<reference evidence="2 3" key="1">
    <citation type="journal article" date="2014" name="BMC Genomics">
        <title>Genomic comparison of sporeforming bacilli isolated from milk.</title>
        <authorList>
            <person name="Moreno Switt A.I."/>
            <person name="Andrus A.D."/>
            <person name="Ranieri M.L."/>
            <person name="Orsi R.H."/>
            <person name="Ivy R."/>
            <person name="den Bakker H.C."/>
            <person name="Martin N.H."/>
            <person name="Wiedmann M."/>
            <person name="Boor K.J."/>
        </authorList>
    </citation>
    <scope>NUCLEOTIDE SEQUENCE [LARGE SCALE GENOMIC DNA]</scope>
    <source>
        <strain evidence="2 3">FSL R5-213</strain>
    </source>
</reference>
<protein>
    <submittedName>
        <fullName evidence="2">NAD-binding 6-phosphogluconate dehydrogenase</fullName>
    </submittedName>
</protein>
<evidence type="ECO:0000259" key="1">
    <source>
        <dbReference type="Pfam" id="PF03446"/>
    </source>
</evidence>
<organism evidence="2 3">
    <name type="scientific">Viridibacillus arenosi FSL R5-213</name>
    <dbReference type="NCBI Taxonomy" id="1227360"/>
    <lineage>
        <taxon>Bacteria</taxon>
        <taxon>Bacillati</taxon>
        <taxon>Bacillota</taxon>
        <taxon>Bacilli</taxon>
        <taxon>Bacillales</taxon>
        <taxon>Caryophanaceae</taxon>
        <taxon>Viridibacillus</taxon>
    </lineage>
</organism>
<evidence type="ECO:0000313" key="3">
    <source>
        <dbReference type="Proteomes" id="UP000019062"/>
    </source>
</evidence>
<accession>W4EMD0</accession>
<gene>
    <name evidence="2" type="ORF">C176_19514</name>
</gene>
<dbReference type="InterPro" id="IPR006115">
    <property type="entry name" value="6PGDH_NADP-bd"/>
</dbReference>
<dbReference type="Pfam" id="PF03446">
    <property type="entry name" value="NAD_binding_2"/>
    <property type="match status" value="1"/>
</dbReference>
<keyword evidence="3" id="KW-1185">Reference proteome</keyword>
<sequence length="69" mass="7725">MNIVVSSVSTTDIVRQSYIGENGVFKIWKKGSIIIDMSTTDAETAIDLAIPADELGLLLSDYWRNCWCR</sequence>
<dbReference type="Gene3D" id="3.40.50.720">
    <property type="entry name" value="NAD(P)-binding Rossmann-like Domain"/>
    <property type="match status" value="1"/>
</dbReference>
<evidence type="ECO:0000313" key="2">
    <source>
        <dbReference type="EMBL" id="ETT80936.1"/>
    </source>
</evidence>
<feature type="domain" description="6-phosphogluconate dehydrogenase NADP-binding" evidence="1">
    <location>
        <begin position="2"/>
        <end position="58"/>
    </location>
</feature>
<dbReference type="AlphaFoldDB" id="W4EMD0"/>
<dbReference type="SUPFAM" id="SSF51735">
    <property type="entry name" value="NAD(P)-binding Rossmann-fold domains"/>
    <property type="match status" value="1"/>
</dbReference>